<accession>A0A895XUQ4</accession>
<sequence>MNTQTSQSAQLPKTIPTDPVELAALIAVHPLNSTGDDLLNRLITQEGRAKAYRYLGSAIDYAEYEATAEGLDAVRAALDDGDAEAVAAAVATVRAGLSPQYAPAWTEAEENLYALVDVDVDEGKALAEAFTTVRALLADLEDE</sequence>
<reference evidence="1" key="1">
    <citation type="submission" date="2021-02" db="EMBL/GenBank/DDBJ databases">
        <title>Natronoglycomyces albus gen. nov., sp. nov, a haloalkaliphilic actinobacterium from a soda solonchak soil.</title>
        <authorList>
            <person name="Sorokin D.Y."/>
            <person name="Khijniak T.V."/>
            <person name="Zakharycheva A.P."/>
            <person name="Boueva O.V."/>
            <person name="Ariskina E.V."/>
            <person name="Hahnke R.L."/>
            <person name="Bunk B."/>
            <person name="Sproer C."/>
            <person name="Schumann P."/>
            <person name="Evtushenko L.I."/>
            <person name="Kublanov I.V."/>
        </authorList>
    </citation>
    <scope>NUCLEOTIDE SEQUENCE</scope>
    <source>
        <strain evidence="1">DSM 106290</strain>
        <plasmid evidence="1">p1</plasmid>
    </source>
</reference>
<keyword evidence="1" id="KW-0614">Plasmid</keyword>
<dbReference type="KEGG" id="nav:JQS30_16955"/>
<gene>
    <name evidence="1" type="ORF">JQS30_16955</name>
</gene>
<proteinExistence type="predicted"/>
<evidence type="ECO:0000313" key="2">
    <source>
        <dbReference type="Proteomes" id="UP000662939"/>
    </source>
</evidence>
<name>A0A895XUQ4_9ACTN</name>
<dbReference type="AlphaFoldDB" id="A0A895XUQ4"/>
<keyword evidence="2" id="KW-1185">Reference proteome</keyword>
<geneLocation type="plasmid" evidence="1 2">
    <name>p1</name>
</geneLocation>
<protein>
    <submittedName>
        <fullName evidence="1">Uncharacterized protein</fullName>
    </submittedName>
</protein>
<dbReference type="EMBL" id="CP070498">
    <property type="protein sequence ID" value="QSB07193.1"/>
    <property type="molecule type" value="Genomic_DNA"/>
</dbReference>
<dbReference type="Proteomes" id="UP000662939">
    <property type="component" value="Plasmid p1"/>
</dbReference>
<organism evidence="1 2">
    <name type="scientific">Natronoglycomyces albus</name>
    <dbReference type="NCBI Taxonomy" id="2811108"/>
    <lineage>
        <taxon>Bacteria</taxon>
        <taxon>Bacillati</taxon>
        <taxon>Actinomycetota</taxon>
        <taxon>Actinomycetes</taxon>
        <taxon>Glycomycetales</taxon>
        <taxon>Glycomycetaceae</taxon>
        <taxon>Natronoglycomyces</taxon>
    </lineage>
</organism>
<dbReference type="RefSeq" id="WP_213173188.1">
    <property type="nucleotide sequence ID" value="NZ_CP070498.1"/>
</dbReference>
<evidence type="ECO:0000313" key="1">
    <source>
        <dbReference type="EMBL" id="QSB07193.1"/>
    </source>
</evidence>